<dbReference type="GO" id="GO:0005509">
    <property type="term" value="F:calcium ion binding"/>
    <property type="evidence" value="ECO:0007669"/>
    <property type="project" value="InterPro"/>
</dbReference>
<dbReference type="PANTHER" id="PTHR38340">
    <property type="entry name" value="S-LAYER PROTEIN"/>
    <property type="match status" value="1"/>
</dbReference>
<evidence type="ECO:0000313" key="4">
    <source>
        <dbReference type="EMBL" id="TYL96062.1"/>
    </source>
</evidence>
<keyword evidence="5" id="KW-1185">Reference proteome</keyword>
<dbReference type="PRINTS" id="PR00313">
    <property type="entry name" value="CABNDNGRPT"/>
</dbReference>
<dbReference type="Proteomes" id="UP000324758">
    <property type="component" value="Unassembled WGS sequence"/>
</dbReference>
<organism evidence="4 5">
    <name type="scientific">Bradyrhizobium rifense</name>
    <dbReference type="NCBI Taxonomy" id="515499"/>
    <lineage>
        <taxon>Bacteria</taxon>
        <taxon>Pseudomonadati</taxon>
        <taxon>Pseudomonadota</taxon>
        <taxon>Alphaproteobacteria</taxon>
        <taxon>Hyphomicrobiales</taxon>
        <taxon>Nitrobacteraceae</taxon>
        <taxon>Bradyrhizobium</taxon>
    </lineage>
</organism>
<sequence length="949" mass="93308">MSITSVFSPVTGQLTIFGDSANNGLVIGRDKSGRILINNGHVKTLGGDPTVANTNEIDVFGQSGDDTITVNEAHGPMPAVHIFGGDGNDKITGGSGADLLFGQAGDDVIKGGGGNDLLFGGAGNDILDGGSGDNQLFGEAGNDLMIWNPGGGSNVVEGGDGNDTVQINGSNASETFTITANGTRVRFDETGPAPFSLDIGTTENLVLHAGGGDDVITAGNGLGSLISLTLDGGAGNDTITGGDGNDLLIGGSGNDIVNGGRGNDVAQLGSGDDTFIWNPGDGSDTVEGGSGNDKLLFNGANINENINISANGGRVRFTRDVANITMDLNSIEQIEFDARGGADNITVGDLTGTGVKQILVDLGAVPGGTQGDGAADTVTVNGTNGNQHIQVTAVGTTVTVTGLPEVVTIANAEAANDRLVIQALGGNDVIDASTLAAVIGLTIDGGAGNDTITGSQGNDTLIGGDGNDKVTGGRGNDVALLGAGDDLFTWNPGDGSDTVEGGTGTDTLVFNGSNAAENMSISANGSRALLTRDVGAITMDLNGIEHVQIAAAGGADNITVNDLTGTGVTQVAIDLSAGPGSQSGDGAADRVTVNGSAGDDNIKVVTSGGSIDVNGLAAQVTIAHADAGDVLAVNGGAGNDVIDASAIKAGQLVSLNINGGDGNDTITGSAGNDIVNGGRGNDIANLGAGDDTFVWNPGDGSDTVEGGKGTDTLLFNGANVNENINISANGGRVLFTRDVAAIAMDVNGVEHIDFNALGGADNITVNDLSGTGVNQVNLDLGANDGAADTVTINGTAGSDVITVTEHDGIITVSGLGQDINIADAGAGDRLVINGLDGDDVITASGLHGGIQLVANGGNGDDVLIGGSGNDTLTGGAGDDVLIGGPGQDILDGGTGNNVLIQDGAAMAATMLLNQAMAASFVPTGDGHGAMPLADPHTAQTQTLAPPQHA</sequence>
<dbReference type="InterPro" id="IPR011049">
    <property type="entry name" value="Serralysin-like_metalloprot_C"/>
</dbReference>
<dbReference type="Gene3D" id="2.150.10.10">
    <property type="entry name" value="Serralysin-like metalloprotease, C-terminal"/>
    <property type="match status" value="4"/>
</dbReference>
<dbReference type="InterPro" id="IPR018511">
    <property type="entry name" value="Hemolysin-typ_Ca-bd_CS"/>
</dbReference>
<reference evidence="4 5" key="1">
    <citation type="submission" date="2019-08" db="EMBL/GenBank/DDBJ databases">
        <title>Bradyrhizobium hipponensis sp. nov., a rhizobium isolated from a Lupinus angustifolius root nodule in Tunisia.</title>
        <authorList>
            <person name="Off K."/>
            <person name="Rejili M."/>
            <person name="Mars M."/>
            <person name="Brachmann A."/>
            <person name="Marin M."/>
        </authorList>
    </citation>
    <scope>NUCLEOTIDE SEQUENCE [LARGE SCALE GENOMIC DNA]</scope>
    <source>
        <strain evidence="4 5">CTAW71</strain>
    </source>
</reference>
<accession>A0A5D3KG27</accession>
<dbReference type="AlphaFoldDB" id="A0A5D3KG27"/>
<dbReference type="GO" id="GO:0005576">
    <property type="term" value="C:extracellular region"/>
    <property type="evidence" value="ECO:0007669"/>
    <property type="project" value="UniProtKB-SubCell"/>
</dbReference>
<evidence type="ECO:0000313" key="5">
    <source>
        <dbReference type="Proteomes" id="UP000324758"/>
    </source>
</evidence>
<protein>
    <submittedName>
        <fullName evidence="4">Calcium-binding protein</fullName>
    </submittedName>
</protein>
<dbReference type="PROSITE" id="PS00330">
    <property type="entry name" value="HEMOLYSIN_CALCIUM"/>
    <property type="match status" value="5"/>
</dbReference>
<comment type="caution">
    <text evidence="4">The sequence shown here is derived from an EMBL/GenBank/DDBJ whole genome shotgun (WGS) entry which is preliminary data.</text>
</comment>
<evidence type="ECO:0000256" key="3">
    <source>
        <dbReference type="SAM" id="MobiDB-lite"/>
    </source>
</evidence>
<gene>
    <name evidence="4" type="ORF">FXB40_12915</name>
</gene>
<keyword evidence="2" id="KW-0964">Secreted</keyword>
<dbReference type="PANTHER" id="PTHR38340:SF1">
    <property type="entry name" value="S-LAYER PROTEIN"/>
    <property type="match status" value="1"/>
</dbReference>
<dbReference type="InterPro" id="IPR050557">
    <property type="entry name" value="RTX_toxin/Mannuronan_C5-epim"/>
</dbReference>
<name>A0A5D3KG27_9BRAD</name>
<dbReference type="OrthoDB" id="7315305at2"/>
<dbReference type="RefSeq" id="WP_148772568.1">
    <property type="nucleotide sequence ID" value="NZ_VSSS01000022.1"/>
</dbReference>
<feature type="region of interest" description="Disordered" evidence="3">
    <location>
        <begin position="927"/>
        <end position="949"/>
    </location>
</feature>
<evidence type="ECO:0000256" key="2">
    <source>
        <dbReference type="ARBA" id="ARBA00022525"/>
    </source>
</evidence>
<feature type="compositionally biased region" description="Polar residues" evidence="3">
    <location>
        <begin position="937"/>
        <end position="949"/>
    </location>
</feature>
<dbReference type="InterPro" id="IPR001343">
    <property type="entry name" value="Hemolysn_Ca-bd"/>
</dbReference>
<dbReference type="SUPFAM" id="SSF51120">
    <property type="entry name" value="beta-Roll"/>
    <property type="match status" value="5"/>
</dbReference>
<comment type="subcellular location">
    <subcellularLocation>
        <location evidence="1">Secreted</location>
    </subcellularLocation>
</comment>
<dbReference type="Pfam" id="PF00353">
    <property type="entry name" value="HemolysinCabind"/>
    <property type="match status" value="11"/>
</dbReference>
<dbReference type="EMBL" id="VSSS01000022">
    <property type="protein sequence ID" value="TYL96062.1"/>
    <property type="molecule type" value="Genomic_DNA"/>
</dbReference>
<evidence type="ECO:0000256" key="1">
    <source>
        <dbReference type="ARBA" id="ARBA00004613"/>
    </source>
</evidence>
<proteinExistence type="predicted"/>